<dbReference type="InterPro" id="IPR052210">
    <property type="entry name" value="LysM1-like"/>
</dbReference>
<keyword evidence="2" id="KW-1185">Reference proteome</keyword>
<feature type="non-terminal residue" evidence="1">
    <location>
        <position position="205"/>
    </location>
</feature>
<accession>A0AA40A7C9</accession>
<comment type="caution">
    <text evidence="1">The sequence shown here is derived from an EMBL/GenBank/DDBJ whole genome shotgun (WGS) entry which is preliminary data.</text>
</comment>
<dbReference type="GO" id="GO:0008061">
    <property type="term" value="F:chitin binding"/>
    <property type="evidence" value="ECO:0007669"/>
    <property type="project" value="InterPro"/>
</dbReference>
<dbReference type="PANTHER" id="PTHR34997">
    <property type="entry name" value="AM15"/>
    <property type="match status" value="1"/>
</dbReference>
<dbReference type="EMBL" id="JAUKUA010000005">
    <property type="protein sequence ID" value="KAK0710663.1"/>
    <property type="molecule type" value="Genomic_DNA"/>
</dbReference>
<dbReference type="Gene3D" id="3.10.350.10">
    <property type="entry name" value="LysM domain"/>
    <property type="match status" value="2"/>
</dbReference>
<evidence type="ECO:0000313" key="1">
    <source>
        <dbReference type="EMBL" id="KAK0710663.1"/>
    </source>
</evidence>
<reference evidence="1" key="1">
    <citation type="submission" date="2023-06" db="EMBL/GenBank/DDBJ databases">
        <title>Genome-scale phylogeny and comparative genomics of the fungal order Sordariales.</title>
        <authorList>
            <consortium name="Lawrence Berkeley National Laboratory"/>
            <person name="Hensen N."/>
            <person name="Bonometti L."/>
            <person name="Westerberg I."/>
            <person name="Brannstrom I.O."/>
            <person name="Guillou S."/>
            <person name="Cros-Aarteil S."/>
            <person name="Calhoun S."/>
            <person name="Haridas S."/>
            <person name="Kuo A."/>
            <person name="Mondo S."/>
            <person name="Pangilinan J."/>
            <person name="Riley R."/>
            <person name="Labutti K."/>
            <person name="Andreopoulos B."/>
            <person name="Lipzen A."/>
            <person name="Chen C."/>
            <person name="Yanf M."/>
            <person name="Daum C."/>
            <person name="Ng V."/>
            <person name="Clum A."/>
            <person name="Steindorff A."/>
            <person name="Ohm R."/>
            <person name="Martin F."/>
            <person name="Silar P."/>
            <person name="Natvig D."/>
            <person name="Lalanne C."/>
            <person name="Gautier V."/>
            <person name="Ament-Velasquez S.L."/>
            <person name="Kruys A."/>
            <person name="Hutchinson M.I."/>
            <person name="Powell A.J."/>
            <person name="Barry K."/>
            <person name="Miller A.N."/>
            <person name="Grigoriev I.V."/>
            <person name="Debuchy R."/>
            <person name="Gladieux P."/>
            <person name="Thoren M.H."/>
            <person name="Johannesson H."/>
        </authorList>
    </citation>
    <scope>NUCLEOTIDE SEQUENCE</scope>
    <source>
        <strain evidence="1">SMH4607-1</strain>
    </source>
</reference>
<sequence>FTTNITDTRPTAMPVANGTRQDCISYLDPPMMLPPVFVDGVEQNRTYTSVCSVVAAAYNLTLSQLKDWNPSLGPANSTADCVMSPTSRYCVRDIVQQVNATAACIQYEMAKPGMTCQAFAGRWGLDFKGQFRAWNPMVQADCTGFQAGMLTKDYCVAVNKYRQPGQIASCNKWAVANNTNFYDKPCQIIETKFGMNHNRFVAWNP</sequence>
<organism evidence="1 2">
    <name type="scientific">Lasiosphaeris hirsuta</name>
    <dbReference type="NCBI Taxonomy" id="260670"/>
    <lineage>
        <taxon>Eukaryota</taxon>
        <taxon>Fungi</taxon>
        <taxon>Dikarya</taxon>
        <taxon>Ascomycota</taxon>
        <taxon>Pezizomycotina</taxon>
        <taxon>Sordariomycetes</taxon>
        <taxon>Sordariomycetidae</taxon>
        <taxon>Sordariales</taxon>
        <taxon>Lasiosphaeriaceae</taxon>
        <taxon>Lasiosphaeris</taxon>
    </lineage>
</organism>
<gene>
    <name evidence="1" type="ORF">B0H67DRAFT_449766</name>
</gene>
<feature type="non-terminal residue" evidence="1">
    <location>
        <position position="1"/>
    </location>
</feature>
<dbReference type="InterPro" id="IPR036779">
    <property type="entry name" value="LysM_dom_sf"/>
</dbReference>
<protein>
    <recommendedName>
        <fullName evidence="3">LysM domain-containing protein</fullName>
    </recommendedName>
</protein>
<dbReference type="PANTHER" id="PTHR34997:SF1">
    <property type="entry name" value="PEPTIDOGLYCAN-BINDING LYSIN DOMAIN"/>
    <property type="match status" value="1"/>
</dbReference>
<dbReference type="Proteomes" id="UP001172102">
    <property type="component" value="Unassembled WGS sequence"/>
</dbReference>
<proteinExistence type="predicted"/>
<dbReference type="AlphaFoldDB" id="A0AA40A7C9"/>
<evidence type="ECO:0000313" key="2">
    <source>
        <dbReference type="Proteomes" id="UP001172102"/>
    </source>
</evidence>
<name>A0AA40A7C9_9PEZI</name>
<evidence type="ECO:0008006" key="3">
    <source>
        <dbReference type="Google" id="ProtNLM"/>
    </source>
</evidence>